<dbReference type="WBParaSite" id="Csp11.Scaffold466.g1607.t1">
    <property type="protein sequence ID" value="Csp11.Scaffold466.g1607.t1"/>
    <property type="gene ID" value="Csp11.Scaffold466.g1607"/>
</dbReference>
<feature type="chain" id="PRO_5013153541" evidence="1">
    <location>
        <begin position="16"/>
        <end position="83"/>
    </location>
</feature>
<keyword evidence="1" id="KW-0732">Signal</keyword>
<feature type="signal peptide" evidence="1">
    <location>
        <begin position="1"/>
        <end position="15"/>
    </location>
</feature>
<reference evidence="3" key="1">
    <citation type="submission" date="2016-11" db="UniProtKB">
        <authorList>
            <consortium name="WormBaseParasite"/>
        </authorList>
    </citation>
    <scope>IDENTIFICATION</scope>
</reference>
<keyword evidence="2" id="KW-1185">Reference proteome</keyword>
<accession>A0A1I7T1U4</accession>
<sequence>MLFMIISVWMVLGQATKSYVHWTPAHDDLPAVSFDEDIHMDFFLPPSDGEVINISEQSGTSPSEPSDRRVPRIRVKRLGVRVG</sequence>
<name>A0A1I7T1U4_9PELO</name>
<evidence type="ECO:0000256" key="1">
    <source>
        <dbReference type="SAM" id="SignalP"/>
    </source>
</evidence>
<organism evidence="2 3">
    <name type="scientific">Caenorhabditis tropicalis</name>
    <dbReference type="NCBI Taxonomy" id="1561998"/>
    <lineage>
        <taxon>Eukaryota</taxon>
        <taxon>Metazoa</taxon>
        <taxon>Ecdysozoa</taxon>
        <taxon>Nematoda</taxon>
        <taxon>Chromadorea</taxon>
        <taxon>Rhabditida</taxon>
        <taxon>Rhabditina</taxon>
        <taxon>Rhabditomorpha</taxon>
        <taxon>Rhabditoidea</taxon>
        <taxon>Rhabditidae</taxon>
        <taxon>Peloderinae</taxon>
        <taxon>Caenorhabditis</taxon>
    </lineage>
</organism>
<protein>
    <submittedName>
        <fullName evidence="3">Secreted protein</fullName>
    </submittedName>
</protein>
<proteinExistence type="predicted"/>
<dbReference type="Proteomes" id="UP000095282">
    <property type="component" value="Unplaced"/>
</dbReference>
<dbReference type="AlphaFoldDB" id="A0A1I7T1U4"/>
<evidence type="ECO:0000313" key="3">
    <source>
        <dbReference type="WBParaSite" id="Csp11.Scaffold466.g1607.t1"/>
    </source>
</evidence>
<evidence type="ECO:0000313" key="2">
    <source>
        <dbReference type="Proteomes" id="UP000095282"/>
    </source>
</evidence>